<dbReference type="PANTHER" id="PTHR13743">
    <property type="entry name" value="BEIGE/BEACH-RELATED"/>
    <property type="match status" value="1"/>
</dbReference>
<evidence type="ECO:0000256" key="1">
    <source>
        <dbReference type="PROSITE-ProRule" id="PRU00221"/>
    </source>
</evidence>
<dbReference type="InterPro" id="IPR015943">
    <property type="entry name" value="WD40/YVTN_repeat-like_dom_sf"/>
</dbReference>
<organism evidence="3">
    <name type="scientific">Blastocystis hominis</name>
    <dbReference type="NCBI Taxonomy" id="12968"/>
    <lineage>
        <taxon>Eukaryota</taxon>
        <taxon>Sar</taxon>
        <taxon>Stramenopiles</taxon>
        <taxon>Bigyra</taxon>
        <taxon>Opalozoa</taxon>
        <taxon>Opalinata</taxon>
        <taxon>Blastocystidae</taxon>
        <taxon>Blastocystis</taxon>
    </lineage>
</organism>
<dbReference type="SMART" id="SM01026">
    <property type="entry name" value="Beach"/>
    <property type="match status" value="1"/>
</dbReference>
<feature type="domain" description="BEACH" evidence="2">
    <location>
        <begin position="1"/>
        <end position="266"/>
    </location>
</feature>
<evidence type="ECO:0000313" key="3">
    <source>
        <dbReference type="EMBL" id="CBK23405.2"/>
    </source>
</evidence>
<dbReference type="CDD" id="cd06071">
    <property type="entry name" value="Beach"/>
    <property type="match status" value="1"/>
</dbReference>
<reference evidence="3" key="1">
    <citation type="submission" date="2010-02" db="EMBL/GenBank/DDBJ databases">
        <title>Sequencing and annotation of the Blastocystis hominis genome.</title>
        <authorList>
            <person name="Wincker P."/>
        </authorList>
    </citation>
    <scope>NUCLEOTIDE SEQUENCE</scope>
    <source>
        <strain evidence="3">Singapore isolate B</strain>
    </source>
</reference>
<evidence type="ECO:0000259" key="2">
    <source>
        <dbReference type="PROSITE" id="PS50197"/>
    </source>
</evidence>
<dbReference type="RefSeq" id="XP_012897453.1">
    <property type="nucleotide sequence ID" value="XM_013041999.1"/>
</dbReference>
<dbReference type="Gene3D" id="2.130.10.10">
    <property type="entry name" value="YVTN repeat-like/Quinoprotein amine dehydrogenase"/>
    <property type="match status" value="1"/>
</dbReference>
<dbReference type="InterPro" id="IPR001680">
    <property type="entry name" value="WD40_rpt"/>
</dbReference>
<sequence>MQLNFISGRSYHSLAQYPVFPWILADYTSKTIDLNDPAVYRDLSKPVGALNPDRLNGFLERFESLQAMGETSVPPFLYGTHYSTPGYVLHYLVRLEPYTLFHIDLQNGCFDEYNRIFNSVQGAWMSSLNSQGDVKELTPEWFCLPDFFRNASHFPLNDAEPSAPCDVILPPWADDNPEKFIAIQREALESDYVSLHLHEWIDLIWGVNQRGDEAVSHHNLFFNITYVDDLDIQSVADESLRANMLVQVAQYGQTPSQLFTSPHPARSPQAVAEFIPQHLYRLRHKAALQSILVLPKSILCVDSLGRYSLHQLNSAERDPTNFPVTILPSEKHTKRSIAGVTTATRFSLVPSENEEVNAVISFGDLDALAHVAWLNGLASTKTESLSSHFDSISCISRDENVFAMGGRDGLVSVWQSRVRSAMLRFSFSSSLDAKMELVQMLSGHRGEVACVAIDASLQVVAALDSTCCVTLHSYATGEVLRAISLQPIVASLCKEKVKHLRPEGIQCALNGLVVVLLRFKQKHEAKQMFVVLKRNGSVMCSLVVPEVGVLGSFLLYHNQLRVIYCHQDGFVMRDLKDLKEVGRIDCKPPAPYSTVCFSEREQILLAGLENGDMIVFGLCTVCFT</sequence>
<dbReference type="PROSITE" id="PS50197">
    <property type="entry name" value="BEACH"/>
    <property type="match status" value="1"/>
</dbReference>
<keyword evidence="1" id="KW-0853">WD repeat</keyword>
<dbReference type="Proteomes" id="UP000008312">
    <property type="component" value="Unassembled WGS sequence"/>
</dbReference>
<dbReference type="OrthoDB" id="26681at2759"/>
<dbReference type="InParanoid" id="D8M6I7"/>
<gene>
    <name evidence="3" type="ORF">GSBLH_T00003288001</name>
</gene>
<dbReference type="Gene3D" id="1.10.1540.10">
    <property type="entry name" value="BEACH domain"/>
    <property type="match status" value="1"/>
</dbReference>
<name>D8M6I7_BLAHO</name>
<dbReference type="OMA" id="NADFANQ"/>
<dbReference type="InterPro" id="IPR036322">
    <property type="entry name" value="WD40_repeat_dom_sf"/>
</dbReference>
<dbReference type="SMART" id="SM00320">
    <property type="entry name" value="WD40"/>
    <property type="match status" value="2"/>
</dbReference>
<dbReference type="PANTHER" id="PTHR13743:SF112">
    <property type="entry name" value="BEACH DOMAIN-CONTAINING PROTEIN"/>
    <property type="match status" value="1"/>
</dbReference>
<protein>
    <recommendedName>
        <fullName evidence="2">BEACH domain-containing protein</fullName>
    </recommendedName>
</protein>
<dbReference type="SUPFAM" id="SSF81837">
    <property type="entry name" value="BEACH domain"/>
    <property type="match status" value="1"/>
</dbReference>
<dbReference type="Pfam" id="PF00400">
    <property type="entry name" value="WD40"/>
    <property type="match status" value="1"/>
</dbReference>
<dbReference type="InterPro" id="IPR050865">
    <property type="entry name" value="BEACH_Domain"/>
</dbReference>
<dbReference type="SUPFAM" id="SSF50978">
    <property type="entry name" value="WD40 repeat-like"/>
    <property type="match status" value="1"/>
</dbReference>
<evidence type="ECO:0000313" key="4">
    <source>
        <dbReference type="Proteomes" id="UP000008312"/>
    </source>
</evidence>
<dbReference type="InterPro" id="IPR000409">
    <property type="entry name" value="BEACH_dom"/>
</dbReference>
<proteinExistence type="predicted"/>
<dbReference type="Pfam" id="PF02138">
    <property type="entry name" value="Beach"/>
    <property type="match status" value="1"/>
</dbReference>
<dbReference type="GeneID" id="24920393"/>
<dbReference type="PROSITE" id="PS50082">
    <property type="entry name" value="WD_REPEATS_2"/>
    <property type="match status" value="1"/>
</dbReference>
<feature type="repeat" description="WD" evidence="1">
    <location>
        <begin position="385"/>
        <end position="424"/>
    </location>
</feature>
<dbReference type="InterPro" id="IPR036372">
    <property type="entry name" value="BEACH_dom_sf"/>
</dbReference>
<dbReference type="EMBL" id="FN668661">
    <property type="protein sequence ID" value="CBK23405.2"/>
    <property type="molecule type" value="Genomic_DNA"/>
</dbReference>
<keyword evidence="4" id="KW-1185">Reference proteome</keyword>
<dbReference type="AlphaFoldDB" id="D8M6I7"/>
<accession>D8M6I7</accession>